<dbReference type="EMBL" id="JADDUC020000022">
    <property type="protein sequence ID" value="KAI1232461.1"/>
    <property type="molecule type" value="Genomic_DNA"/>
</dbReference>
<reference evidence="2" key="1">
    <citation type="submission" date="2020-10" db="EMBL/GenBank/DDBJ databases">
        <title>Feather gene expression reveals the developmental basis of iridescence in African starlings.</title>
        <authorList>
            <person name="Rubenstein D.R."/>
        </authorList>
    </citation>
    <scope>NUCLEOTIDE SEQUENCE</scope>
    <source>
        <strain evidence="2">SS15</strain>
        <tissue evidence="2">Liver</tissue>
    </source>
</reference>
<name>A0A835NW18_9PASS</name>
<protein>
    <submittedName>
        <fullName evidence="2">Uncharacterized protein</fullName>
    </submittedName>
</protein>
<gene>
    <name evidence="3" type="ORF">IHE44_0006925</name>
    <name evidence="2" type="ORF">IHE44_009448</name>
</gene>
<reference evidence="3" key="3">
    <citation type="submission" date="2022-01" db="EMBL/GenBank/DDBJ databases">
        <authorList>
            <person name="Rubenstein D.R."/>
        </authorList>
    </citation>
    <scope>NUCLEOTIDE SEQUENCE</scope>
    <source>
        <strain evidence="3">SS15</strain>
        <tissue evidence="3">Liver</tissue>
    </source>
</reference>
<accession>A0A835NW18</accession>
<evidence type="ECO:0000313" key="3">
    <source>
        <dbReference type="EMBL" id="KAI1232461.1"/>
    </source>
</evidence>
<feature type="compositionally biased region" description="Low complexity" evidence="1">
    <location>
        <begin position="1"/>
        <end position="17"/>
    </location>
</feature>
<comment type="caution">
    <text evidence="2">The sequence shown here is derived from an EMBL/GenBank/DDBJ whole genome shotgun (WGS) entry which is preliminary data.</text>
</comment>
<organism evidence="2">
    <name type="scientific">Lamprotornis superbus</name>
    <dbReference type="NCBI Taxonomy" id="245042"/>
    <lineage>
        <taxon>Eukaryota</taxon>
        <taxon>Metazoa</taxon>
        <taxon>Chordata</taxon>
        <taxon>Craniata</taxon>
        <taxon>Vertebrata</taxon>
        <taxon>Euteleostomi</taxon>
        <taxon>Archelosauria</taxon>
        <taxon>Archosauria</taxon>
        <taxon>Dinosauria</taxon>
        <taxon>Saurischia</taxon>
        <taxon>Theropoda</taxon>
        <taxon>Coelurosauria</taxon>
        <taxon>Aves</taxon>
        <taxon>Neognathae</taxon>
        <taxon>Neoaves</taxon>
        <taxon>Telluraves</taxon>
        <taxon>Australaves</taxon>
        <taxon>Passeriformes</taxon>
        <taxon>Sturnidae</taxon>
        <taxon>Lamprotornis</taxon>
    </lineage>
</organism>
<dbReference type="OrthoDB" id="9990458at2759"/>
<dbReference type="Proteomes" id="UP000618051">
    <property type="component" value="Unassembled WGS sequence"/>
</dbReference>
<evidence type="ECO:0000313" key="2">
    <source>
        <dbReference type="EMBL" id="KAG0122197.1"/>
    </source>
</evidence>
<proteinExistence type="predicted"/>
<sequence>MMSVGSSSCSSVSSSSSEPSRGIYKGHCFRINHFPEDNDYDHDSSEYLLRNCSLQNQANDSAVTS</sequence>
<keyword evidence="4" id="KW-1185">Reference proteome</keyword>
<dbReference type="EMBL" id="JADDUC010000038">
    <property type="protein sequence ID" value="KAG0122197.1"/>
    <property type="molecule type" value="Genomic_DNA"/>
</dbReference>
<evidence type="ECO:0000256" key="1">
    <source>
        <dbReference type="SAM" id="MobiDB-lite"/>
    </source>
</evidence>
<reference evidence="3 4" key="2">
    <citation type="journal article" date="2021" name="J. Hered.">
        <title>Feather Gene Expression Elucidates the Developmental Basis of Plumage Iridescence in African Starlings.</title>
        <authorList>
            <person name="Rubenstein D.R."/>
            <person name="Corvelo A."/>
            <person name="MacManes M.D."/>
            <person name="Maia R."/>
            <person name="Narzisi G."/>
            <person name="Rousaki A."/>
            <person name="Vandenabeele P."/>
            <person name="Shawkey M.D."/>
            <person name="Solomon J."/>
        </authorList>
    </citation>
    <scope>NUCLEOTIDE SEQUENCE [LARGE SCALE GENOMIC DNA]</scope>
    <source>
        <strain evidence="3">SS15</strain>
    </source>
</reference>
<evidence type="ECO:0000313" key="4">
    <source>
        <dbReference type="Proteomes" id="UP000618051"/>
    </source>
</evidence>
<feature type="region of interest" description="Disordered" evidence="1">
    <location>
        <begin position="1"/>
        <end position="22"/>
    </location>
</feature>
<dbReference type="AlphaFoldDB" id="A0A835NW18"/>